<dbReference type="RefSeq" id="WP_191075951.1">
    <property type="nucleotide sequence ID" value="NZ_JACTAG010000002.1"/>
</dbReference>
<evidence type="ECO:0000256" key="1">
    <source>
        <dbReference type="SAM" id="SignalP"/>
    </source>
</evidence>
<accession>A0A927HFY9</accession>
<keyword evidence="3" id="KW-1185">Reference proteome</keyword>
<keyword evidence="1" id="KW-0732">Signal</keyword>
<feature type="signal peptide" evidence="1">
    <location>
        <begin position="1"/>
        <end position="25"/>
    </location>
</feature>
<sequence>MQANRTARAGILGLSILLMSSCAEVGTVGQKSFQSQYTTARTALEKGQFDKANRAYLQMLPDAGALEPRLKLELSHSYLRAGNFDKAAQMAGNLANAQQGTGRAAALSVQATADHEIGLIALKKGDKETGKTHLERAKLALTEVLEKHPDLDPLGGMAGRMASIEVRLNGMR</sequence>
<evidence type="ECO:0008006" key="4">
    <source>
        <dbReference type="Google" id="ProtNLM"/>
    </source>
</evidence>
<dbReference type="EMBL" id="JACTAG010000002">
    <property type="protein sequence ID" value="MBD3664943.1"/>
    <property type="molecule type" value="Genomic_DNA"/>
</dbReference>
<protein>
    <recommendedName>
        <fullName evidence="4">Tetratricopeptide repeat protein</fullName>
    </recommendedName>
</protein>
<evidence type="ECO:0000313" key="2">
    <source>
        <dbReference type="EMBL" id="MBD3664943.1"/>
    </source>
</evidence>
<proteinExistence type="predicted"/>
<reference evidence="2" key="1">
    <citation type="submission" date="2020-08" db="EMBL/GenBank/DDBJ databases">
        <title>Sulfitobacter aestuariivivens sp. nov., isolated from a tidal flat.</title>
        <authorList>
            <person name="Park S."/>
            <person name="Yoon J.-H."/>
        </authorList>
    </citation>
    <scope>NUCLEOTIDE SEQUENCE</scope>
    <source>
        <strain evidence="2">TSTF-M16</strain>
    </source>
</reference>
<comment type="caution">
    <text evidence="2">The sequence shown here is derived from an EMBL/GenBank/DDBJ whole genome shotgun (WGS) entry which is preliminary data.</text>
</comment>
<feature type="chain" id="PRO_5037549157" description="Tetratricopeptide repeat protein" evidence="1">
    <location>
        <begin position="26"/>
        <end position="172"/>
    </location>
</feature>
<dbReference type="InterPro" id="IPR011990">
    <property type="entry name" value="TPR-like_helical_dom_sf"/>
</dbReference>
<evidence type="ECO:0000313" key="3">
    <source>
        <dbReference type="Proteomes" id="UP000635142"/>
    </source>
</evidence>
<dbReference type="Gene3D" id="1.25.40.10">
    <property type="entry name" value="Tetratricopeptide repeat domain"/>
    <property type="match status" value="1"/>
</dbReference>
<dbReference type="Proteomes" id="UP000635142">
    <property type="component" value="Unassembled WGS sequence"/>
</dbReference>
<organism evidence="2 3">
    <name type="scientific">Sulfitobacter aestuariivivens</name>
    <dbReference type="NCBI Taxonomy" id="2766981"/>
    <lineage>
        <taxon>Bacteria</taxon>
        <taxon>Pseudomonadati</taxon>
        <taxon>Pseudomonadota</taxon>
        <taxon>Alphaproteobacteria</taxon>
        <taxon>Rhodobacterales</taxon>
        <taxon>Roseobacteraceae</taxon>
        <taxon>Sulfitobacter</taxon>
    </lineage>
</organism>
<name>A0A927HFY9_9RHOB</name>
<dbReference type="PROSITE" id="PS51257">
    <property type="entry name" value="PROKAR_LIPOPROTEIN"/>
    <property type="match status" value="1"/>
</dbReference>
<dbReference type="AlphaFoldDB" id="A0A927HFY9"/>
<gene>
    <name evidence="2" type="ORF">H9Q16_13505</name>
</gene>
<dbReference type="SUPFAM" id="SSF48452">
    <property type="entry name" value="TPR-like"/>
    <property type="match status" value="1"/>
</dbReference>